<gene>
    <name evidence="2" type="ORF">DPX16_9154</name>
</gene>
<comment type="caution">
    <text evidence="2">The sequence shown here is derived from an EMBL/GenBank/DDBJ whole genome shotgun (WGS) entry which is preliminary data.</text>
</comment>
<dbReference type="AlphaFoldDB" id="A0A3N0YBD7"/>
<evidence type="ECO:0000256" key="1">
    <source>
        <dbReference type="SAM" id="MobiDB-lite"/>
    </source>
</evidence>
<protein>
    <submittedName>
        <fullName evidence="2">Uncharacterized protein</fullName>
    </submittedName>
</protein>
<sequence>MEHWKLFEKALEGLEMTPSKPQTSDNRKHPATKVAQPRKRVLQISSSSEMTSGSTTSPEASVMYLESGASTLDSDQDDAKEKSRRQLVSILPMSEGTTSSRRQLGSILPMTVEGKGARLPEGTTSSRRQLGREAHRPPSCWG</sequence>
<proteinExistence type="predicted"/>
<reference evidence="2 3" key="1">
    <citation type="submission" date="2018-10" db="EMBL/GenBank/DDBJ databases">
        <title>Genome assembly for a Yunnan-Guizhou Plateau 3E fish, Anabarilius grahami (Regan), and its evolutionary and genetic applications.</title>
        <authorList>
            <person name="Jiang W."/>
        </authorList>
    </citation>
    <scope>NUCLEOTIDE SEQUENCE [LARGE SCALE GENOMIC DNA]</scope>
    <source>
        <strain evidence="2">AG-KIZ</strain>
        <tissue evidence="2">Muscle</tissue>
    </source>
</reference>
<name>A0A3N0YBD7_ANAGA</name>
<feature type="compositionally biased region" description="Basic and acidic residues" evidence="1">
    <location>
        <begin position="1"/>
        <end position="12"/>
    </location>
</feature>
<evidence type="ECO:0000313" key="2">
    <source>
        <dbReference type="EMBL" id="ROL43078.1"/>
    </source>
</evidence>
<organism evidence="2 3">
    <name type="scientific">Anabarilius grahami</name>
    <name type="common">Kanglang fish</name>
    <name type="synonym">Barilius grahami</name>
    <dbReference type="NCBI Taxonomy" id="495550"/>
    <lineage>
        <taxon>Eukaryota</taxon>
        <taxon>Metazoa</taxon>
        <taxon>Chordata</taxon>
        <taxon>Craniata</taxon>
        <taxon>Vertebrata</taxon>
        <taxon>Euteleostomi</taxon>
        <taxon>Actinopterygii</taxon>
        <taxon>Neopterygii</taxon>
        <taxon>Teleostei</taxon>
        <taxon>Ostariophysi</taxon>
        <taxon>Cypriniformes</taxon>
        <taxon>Xenocyprididae</taxon>
        <taxon>Xenocypridinae</taxon>
        <taxon>Xenocypridinae incertae sedis</taxon>
        <taxon>Anabarilius</taxon>
    </lineage>
</organism>
<dbReference type="Proteomes" id="UP000281406">
    <property type="component" value="Unassembled WGS sequence"/>
</dbReference>
<dbReference type="EMBL" id="RJVU01048900">
    <property type="protein sequence ID" value="ROL43078.1"/>
    <property type="molecule type" value="Genomic_DNA"/>
</dbReference>
<keyword evidence="3" id="KW-1185">Reference proteome</keyword>
<feature type="region of interest" description="Disordered" evidence="1">
    <location>
        <begin position="1"/>
        <end position="142"/>
    </location>
</feature>
<evidence type="ECO:0000313" key="3">
    <source>
        <dbReference type="Proteomes" id="UP000281406"/>
    </source>
</evidence>
<accession>A0A3N0YBD7</accession>
<feature type="compositionally biased region" description="Low complexity" evidence="1">
    <location>
        <begin position="45"/>
        <end position="57"/>
    </location>
</feature>